<dbReference type="InterPro" id="IPR020561">
    <property type="entry name" value="PRibGlycinamid_synth_ATP-grasp"/>
</dbReference>
<dbReference type="SMART" id="SM01209">
    <property type="entry name" value="GARS_A"/>
    <property type="match status" value="1"/>
</dbReference>
<dbReference type="RefSeq" id="WP_247955447.1">
    <property type="nucleotide sequence ID" value="NZ_CP078077.1"/>
</dbReference>
<dbReference type="InterPro" id="IPR013815">
    <property type="entry name" value="ATP_grasp_subdomain_1"/>
</dbReference>
<dbReference type="SUPFAM" id="SSF52440">
    <property type="entry name" value="PreATP-grasp domain"/>
    <property type="match status" value="1"/>
</dbReference>
<dbReference type="Pfam" id="PF02844">
    <property type="entry name" value="GARS_N"/>
    <property type="match status" value="1"/>
</dbReference>
<keyword evidence="6 13" id="KW-0547">Nucleotide-binding</keyword>
<dbReference type="Gene3D" id="3.30.470.20">
    <property type="entry name" value="ATP-grasp fold, B domain"/>
    <property type="match status" value="1"/>
</dbReference>
<evidence type="ECO:0000259" key="14">
    <source>
        <dbReference type="PROSITE" id="PS50975"/>
    </source>
</evidence>
<comment type="pathway">
    <text evidence="3 12">Purine metabolism; IMP biosynthesis via de novo pathway; N(1)-(5-phospho-D-ribosyl)glycinamide from 5-phospho-alpha-D-ribose 1-diphosphate: step 2/2.</text>
</comment>
<dbReference type="InterPro" id="IPR020560">
    <property type="entry name" value="PRibGlycinamide_synth_C-dom"/>
</dbReference>
<protein>
    <recommendedName>
        <fullName evidence="4 12">Phosphoribosylamine--glycine ligase</fullName>
        <ecNumber evidence="4 12">6.3.4.13</ecNumber>
    </recommendedName>
    <alternativeName>
        <fullName evidence="12">GARS</fullName>
    </alternativeName>
    <alternativeName>
        <fullName evidence="10 12">Glycinamide ribonucleotide synthetase</fullName>
    </alternativeName>
    <alternativeName>
        <fullName evidence="11 12">Phosphoribosylglycinamide synthetase</fullName>
    </alternativeName>
</protein>
<evidence type="ECO:0000256" key="1">
    <source>
        <dbReference type="ARBA" id="ARBA00001936"/>
    </source>
</evidence>
<sequence>MKILVLGSGAREHAIILALRAEKAEHEIFVSPGNAGIAQDATPVAVDVLDGGAVTAFANEHAIDLVVIGPEAPLVAGVADALRERGIPVFGPGKAAAQLEGSKAFAKRIMDSAGVPTGRAVRATTTAEVEAAFDDLGAPHVVKADGLAAGKGVIVTSDRAEALAHAEQYLPAGPVLVEEFLSGPEVSLFFLSDGDTVRALSPAQDFKRALDGDAGPNTGGMGAYSPLPWLAEQFGSEQEFVAEVTRDVAVPVIRQLDAEGTPFIGLLYAGLILTPAGVRVIEFNARFGDPETQVVLPRLVTPLSELLFAAASGTLEDQPEPVFSDDVAITVVLASEGYPEAPQTGRPIEKLADAASVEGVRIVHAATAGPDAPGGDLLATGGRVLNVVATASDFGTARARAYDAIGRIRLEGAHYRGDIAARVAE</sequence>
<dbReference type="EMBL" id="CP078077">
    <property type="protein sequence ID" value="UPL14535.1"/>
    <property type="molecule type" value="Genomic_DNA"/>
</dbReference>
<dbReference type="HAMAP" id="MF_00138">
    <property type="entry name" value="GARS"/>
    <property type="match status" value="1"/>
</dbReference>
<comment type="cofactor">
    <cofactor evidence="1">
        <name>Mn(2+)</name>
        <dbReference type="ChEBI" id="CHEBI:29035"/>
    </cofactor>
</comment>
<keyword evidence="8 13" id="KW-0067">ATP-binding</keyword>
<organism evidence="15 16">
    <name type="scientific">Microbacterium galbinum</name>
    <dbReference type="NCBI Taxonomy" id="2851646"/>
    <lineage>
        <taxon>Bacteria</taxon>
        <taxon>Bacillati</taxon>
        <taxon>Actinomycetota</taxon>
        <taxon>Actinomycetes</taxon>
        <taxon>Micrococcales</taxon>
        <taxon>Microbacteriaceae</taxon>
        <taxon>Microbacterium</taxon>
    </lineage>
</organism>
<evidence type="ECO:0000256" key="6">
    <source>
        <dbReference type="ARBA" id="ARBA00022741"/>
    </source>
</evidence>
<evidence type="ECO:0000256" key="2">
    <source>
        <dbReference type="ARBA" id="ARBA00001946"/>
    </source>
</evidence>
<accession>A0ABY4INZ1</accession>
<dbReference type="InterPro" id="IPR011054">
    <property type="entry name" value="Rudment_hybrid_motif"/>
</dbReference>
<evidence type="ECO:0000313" key="15">
    <source>
        <dbReference type="EMBL" id="UPL14535.1"/>
    </source>
</evidence>
<gene>
    <name evidence="12 15" type="primary">purD</name>
    <name evidence="15" type="ORF">KV396_08630</name>
</gene>
<dbReference type="Pfam" id="PF01071">
    <property type="entry name" value="GARS_A"/>
    <property type="match status" value="1"/>
</dbReference>
<dbReference type="InterPro" id="IPR020559">
    <property type="entry name" value="PRibGlycinamide_synth_CS"/>
</dbReference>
<proteinExistence type="inferred from homology"/>
<evidence type="ECO:0000256" key="11">
    <source>
        <dbReference type="ARBA" id="ARBA00042864"/>
    </source>
</evidence>
<dbReference type="InterPro" id="IPR011761">
    <property type="entry name" value="ATP-grasp"/>
</dbReference>
<evidence type="ECO:0000256" key="7">
    <source>
        <dbReference type="ARBA" id="ARBA00022755"/>
    </source>
</evidence>
<dbReference type="PROSITE" id="PS50975">
    <property type="entry name" value="ATP_GRASP"/>
    <property type="match status" value="1"/>
</dbReference>
<dbReference type="EC" id="6.3.4.13" evidence="4 12"/>
<comment type="cofactor">
    <cofactor evidence="2">
        <name>Mg(2+)</name>
        <dbReference type="ChEBI" id="CHEBI:18420"/>
    </cofactor>
</comment>
<dbReference type="SUPFAM" id="SSF56059">
    <property type="entry name" value="Glutathione synthetase ATP-binding domain-like"/>
    <property type="match status" value="1"/>
</dbReference>
<dbReference type="InterPro" id="IPR020562">
    <property type="entry name" value="PRibGlycinamide_synth_N"/>
</dbReference>
<evidence type="ECO:0000256" key="13">
    <source>
        <dbReference type="PROSITE-ProRule" id="PRU00409"/>
    </source>
</evidence>
<dbReference type="Pfam" id="PF02843">
    <property type="entry name" value="GARS_C"/>
    <property type="match status" value="1"/>
</dbReference>
<dbReference type="SMART" id="SM01210">
    <property type="entry name" value="GARS_C"/>
    <property type="match status" value="1"/>
</dbReference>
<evidence type="ECO:0000256" key="9">
    <source>
        <dbReference type="ARBA" id="ARBA00038345"/>
    </source>
</evidence>
<dbReference type="PANTHER" id="PTHR43472">
    <property type="entry name" value="PHOSPHORIBOSYLAMINE--GLYCINE LIGASE"/>
    <property type="match status" value="1"/>
</dbReference>
<evidence type="ECO:0000256" key="8">
    <source>
        <dbReference type="ARBA" id="ARBA00022840"/>
    </source>
</evidence>
<evidence type="ECO:0000256" key="3">
    <source>
        <dbReference type="ARBA" id="ARBA00005174"/>
    </source>
</evidence>
<evidence type="ECO:0000256" key="10">
    <source>
        <dbReference type="ARBA" id="ARBA00042242"/>
    </source>
</evidence>
<feature type="domain" description="ATP-grasp" evidence="14">
    <location>
        <begin position="107"/>
        <end position="312"/>
    </location>
</feature>
<dbReference type="Gene3D" id="3.90.600.10">
    <property type="entry name" value="Phosphoribosylglycinamide synthetase, C-terminal domain"/>
    <property type="match status" value="1"/>
</dbReference>
<evidence type="ECO:0000313" key="16">
    <source>
        <dbReference type="Proteomes" id="UP000831963"/>
    </source>
</evidence>
<dbReference type="SUPFAM" id="SSF51246">
    <property type="entry name" value="Rudiment single hybrid motif"/>
    <property type="match status" value="1"/>
</dbReference>
<keyword evidence="16" id="KW-1185">Reference proteome</keyword>
<dbReference type="GO" id="GO:0004637">
    <property type="term" value="F:phosphoribosylamine-glycine ligase activity"/>
    <property type="evidence" value="ECO:0007669"/>
    <property type="project" value="UniProtKB-EC"/>
</dbReference>
<dbReference type="InterPro" id="IPR037123">
    <property type="entry name" value="PRibGlycinamide_synth_C_sf"/>
</dbReference>
<comment type="catalytic activity">
    <reaction evidence="12">
        <text>5-phospho-beta-D-ribosylamine + glycine + ATP = N(1)-(5-phospho-beta-D-ribosyl)glycinamide + ADP + phosphate + H(+)</text>
        <dbReference type="Rhea" id="RHEA:17453"/>
        <dbReference type="ChEBI" id="CHEBI:15378"/>
        <dbReference type="ChEBI" id="CHEBI:30616"/>
        <dbReference type="ChEBI" id="CHEBI:43474"/>
        <dbReference type="ChEBI" id="CHEBI:57305"/>
        <dbReference type="ChEBI" id="CHEBI:58681"/>
        <dbReference type="ChEBI" id="CHEBI:143788"/>
        <dbReference type="ChEBI" id="CHEBI:456216"/>
        <dbReference type="EC" id="6.3.4.13"/>
    </reaction>
</comment>
<dbReference type="PANTHER" id="PTHR43472:SF1">
    <property type="entry name" value="PHOSPHORIBOSYLAMINE--GLYCINE LIGASE, CHLOROPLASTIC"/>
    <property type="match status" value="1"/>
</dbReference>
<evidence type="ECO:0000256" key="5">
    <source>
        <dbReference type="ARBA" id="ARBA00022598"/>
    </source>
</evidence>
<keyword evidence="5 12" id="KW-0436">Ligase</keyword>
<dbReference type="Gene3D" id="3.40.50.20">
    <property type="match status" value="1"/>
</dbReference>
<comment type="similarity">
    <text evidence="9 12">Belongs to the GARS family.</text>
</comment>
<reference evidence="15 16" key="1">
    <citation type="submission" date="2021-06" db="EMBL/GenBank/DDBJ databases">
        <title>Genome-based taxonomic framework of Microbacterium strains isolated from marine environment, the description of four new species and reclassification of four preexisting species.</title>
        <authorList>
            <person name="Lee S.D."/>
            <person name="Kim S.-M."/>
            <person name="Byeon Y.-S."/>
            <person name="Yang H.L."/>
            <person name="Kim I.S."/>
        </authorList>
    </citation>
    <scope>NUCLEOTIDE SEQUENCE [LARGE SCALE GENOMIC DNA]</scope>
    <source>
        <strain evidence="15 16">SSW1-36</strain>
    </source>
</reference>
<dbReference type="PROSITE" id="PS00184">
    <property type="entry name" value="GARS"/>
    <property type="match status" value="1"/>
</dbReference>
<evidence type="ECO:0000256" key="12">
    <source>
        <dbReference type="HAMAP-Rule" id="MF_00138"/>
    </source>
</evidence>
<dbReference type="Proteomes" id="UP000831963">
    <property type="component" value="Chromosome"/>
</dbReference>
<keyword evidence="7 12" id="KW-0658">Purine biosynthesis</keyword>
<dbReference type="Gene3D" id="3.30.1490.20">
    <property type="entry name" value="ATP-grasp fold, A domain"/>
    <property type="match status" value="1"/>
</dbReference>
<dbReference type="InterPro" id="IPR000115">
    <property type="entry name" value="PRibGlycinamide_synth"/>
</dbReference>
<dbReference type="InterPro" id="IPR016185">
    <property type="entry name" value="PreATP-grasp_dom_sf"/>
</dbReference>
<evidence type="ECO:0000256" key="4">
    <source>
        <dbReference type="ARBA" id="ARBA00013255"/>
    </source>
</evidence>
<dbReference type="NCBIfam" id="TIGR00877">
    <property type="entry name" value="purD"/>
    <property type="match status" value="1"/>
</dbReference>
<name>A0ABY4INZ1_9MICO</name>